<dbReference type="PROSITE" id="PS51257">
    <property type="entry name" value="PROKAR_LIPOPROTEIN"/>
    <property type="match status" value="1"/>
</dbReference>
<dbReference type="Proteomes" id="UP001307889">
    <property type="component" value="Chromosome 1"/>
</dbReference>
<feature type="signal peptide" evidence="1">
    <location>
        <begin position="1"/>
        <end position="17"/>
    </location>
</feature>
<reference evidence="2 3" key="1">
    <citation type="submission" date="2023-09" db="EMBL/GenBank/DDBJ databases">
        <title>Nesidiocoris tenuis whole genome shotgun sequence.</title>
        <authorList>
            <person name="Shibata T."/>
            <person name="Shimoda M."/>
            <person name="Kobayashi T."/>
            <person name="Uehara T."/>
        </authorList>
    </citation>
    <scope>NUCLEOTIDE SEQUENCE [LARGE SCALE GENOMIC DNA]</scope>
    <source>
        <strain evidence="2 3">Japan</strain>
    </source>
</reference>
<keyword evidence="1" id="KW-0732">Signal</keyword>
<sequence length="240" mass="24365">MKASLFIAFLAIYGCVAQSGEQGQSGETPSDSGNDAKLPSFSLPSVGKILSKFDSTAQDVLKDKQEFVGSIVKLVDNAVQGGSGLAGKAIDQGATLSKDMISGGSKLTQGVVTDSKQVTDKVFDMVGKFVPIGGKTISKYGKAISGFGYNTANKVVDKVEKGATSGVTLGNEIGKKVTEAIGIGSTFVKEGVTALEDQKVKLVSAAISKGVKGTSAAIKGMGDGISSIGAKITESATLEA</sequence>
<feature type="chain" id="PRO_5045708137" evidence="1">
    <location>
        <begin position="18"/>
        <end position="240"/>
    </location>
</feature>
<gene>
    <name evidence="2" type="ORF">NTJ_01941</name>
</gene>
<evidence type="ECO:0000313" key="2">
    <source>
        <dbReference type="EMBL" id="BES89134.1"/>
    </source>
</evidence>
<proteinExistence type="predicted"/>
<protein>
    <submittedName>
        <fullName evidence="2">Uncharacterized protein</fullName>
    </submittedName>
</protein>
<evidence type="ECO:0000313" key="3">
    <source>
        <dbReference type="Proteomes" id="UP001307889"/>
    </source>
</evidence>
<name>A0ABN7ACQ7_9HEMI</name>
<keyword evidence="3" id="KW-1185">Reference proteome</keyword>
<organism evidence="2 3">
    <name type="scientific">Nesidiocoris tenuis</name>
    <dbReference type="NCBI Taxonomy" id="355587"/>
    <lineage>
        <taxon>Eukaryota</taxon>
        <taxon>Metazoa</taxon>
        <taxon>Ecdysozoa</taxon>
        <taxon>Arthropoda</taxon>
        <taxon>Hexapoda</taxon>
        <taxon>Insecta</taxon>
        <taxon>Pterygota</taxon>
        <taxon>Neoptera</taxon>
        <taxon>Paraneoptera</taxon>
        <taxon>Hemiptera</taxon>
        <taxon>Heteroptera</taxon>
        <taxon>Panheteroptera</taxon>
        <taxon>Cimicomorpha</taxon>
        <taxon>Miridae</taxon>
        <taxon>Dicyphina</taxon>
        <taxon>Nesidiocoris</taxon>
    </lineage>
</organism>
<evidence type="ECO:0000256" key="1">
    <source>
        <dbReference type="SAM" id="SignalP"/>
    </source>
</evidence>
<dbReference type="EMBL" id="AP028909">
    <property type="protein sequence ID" value="BES89134.1"/>
    <property type="molecule type" value="Genomic_DNA"/>
</dbReference>
<accession>A0ABN7ACQ7</accession>